<dbReference type="InterPro" id="IPR049353">
    <property type="entry name" value="GyrB_hook"/>
</dbReference>
<dbReference type="Gene3D" id="3.30.230.10">
    <property type="match status" value="1"/>
</dbReference>
<evidence type="ECO:0000313" key="16">
    <source>
        <dbReference type="Proteomes" id="UP001620339"/>
    </source>
</evidence>
<dbReference type="InterPro" id="IPR013506">
    <property type="entry name" value="Topo_IIA_bsu_dom2"/>
</dbReference>
<dbReference type="InterPro" id="IPR013759">
    <property type="entry name" value="Topo_IIA_B_C"/>
</dbReference>
<evidence type="ECO:0000256" key="11">
    <source>
        <dbReference type="ARBA" id="ARBA00023125"/>
    </source>
</evidence>
<dbReference type="NCBIfam" id="NF004189">
    <property type="entry name" value="PRK05644.1"/>
    <property type="match status" value="1"/>
</dbReference>
<evidence type="ECO:0000256" key="9">
    <source>
        <dbReference type="ARBA" id="ARBA00022842"/>
    </source>
</evidence>
<reference evidence="15 16" key="1">
    <citation type="submission" date="2020-10" db="EMBL/GenBank/DDBJ databases">
        <title>Phylogeny of dyella-like bacteria.</title>
        <authorList>
            <person name="Fu J."/>
        </authorList>
    </citation>
    <scope>NUCLEOTIDE SEQUENCE [LARGE SCALE GENOMIC DNA]</scope>
    <source>
        <strain evidence="15 16">KACC 19113</strain>
    </source>
</reference>
<comment type="similarity">
    <text evidence="2 13">Belongs to the type II topoisomerase GyrB family.</text>
</comment>
<dbReference type="Gene3D" id="3.10.20.690">
    <property type="match status" value="1"/>
</dbReference>
<evidence type="ECO:0000256" key="6">
    <source>
        <dbReference type="ARBA" id="ARBA00022723"/>
    </source>
</evidence>
<dbReference type="Pfam" id="PF02518">
    <property type="entry name" value="HATPase_c"/>
    <property type="match status" value="1"/>
</dbReference>
<comment type="subunit">
    <text evidence="13">Heterotetramer, composed of two GyrA and two GyrB chains. In the heterotetramer, GyrA contains the active site tyrosine that forms a transient covalent intermediate with DNA, while GyrB binds cofactors and catalyzes ATP hydrolysis.</text>
</comment>
<feature type="site" description="Interaction with DNA" evidence="13">
    <location>
        <position position="452"/>
    </location>
</feature>
<comment type="subcellular location">
    <subcellularLocation>
        <location evidence="13">Cytoplasm</location>
    </subcellularLocation>
</comment>
<evidence type="ECO:0000256" key="10">
    <source>
        <dbReference type="ARBA" id="ARBA00023029"/>
    </source>
</evidence>
<keyword evidence="11" id="KW-0238">DNA-binding</keyword>
<dbReference type="SMART" id="SM00387">
    <property type="entry name" value="HATPase_c"/>
    <property type="match status" value="1"/>
</dbReference>
<keyword evidence="5 13" id="KW-0963">Cytoplasm</keyword>
<dbReference type="InterPro" id="IPR011557">
    <property type="entry name" value="GyrB"/>
</dbReference>
<dbReference type="PANTHER" id="PTHR45866">
    <property type="entry name" value="DNA GYRASE/TOPOISOMERASE SUBUNIT B"/>
    <property type="match status" value="1"/>
</dbReference>
<keyword evidence="16" id="KW-1185">Reference proteome</keyword>
<evidence type="ECO:0000256" key="12">
    <source>
        <dbReference type="ARBA" id="ARBA00023235"/>
    </source>
</evidence>
<dbReference type="CDD" id="cd16928">
    <property type="entry name" value="HATPase_GyrB-like"/>
    <property type="match status" value="1"/>
</dbReference>
<dbReference type="PROSITE" id="PS50880">
    <property type="entry name" value="TOPRIM"/>
    <property type="match status" value="1"/>
</dbReference>
<dbReference type="InterPro" id="IPR006171">
    <property type="entry name" value="TOPRIM_dom"/>
</dbReference>
<protein>
    <recommendedName>
        <fullName evidence="4 13">DNA gyrase subunit B</fullName>
        <ecNumber evidence="3 13">5.6.2.2</ecNumber>
    </recommendedName>
</protein>
<dbReference type="InterPro" id="IPR003594">
    <property type="entry name" value="HATPase_dom"/>
</dbReference>
<comment type="catalytic activity">
    <reaction evidence="1 13">
        <text>ATP-dependent breakage, passage and rejoining of double-stranded DNA.</text>
        <dbReference type="EC" id="5.6.2.2"/>
    </reaction>
</comment>
<dbReference type="SUPFAM" id="SSF55874">
    <property type="entry name" value="ATPase domain of HSP90 chaperone/DNA topoisomerase II/histidine kinase"/>
    <property type="match status" value="1"/>
</dbReference>
<dbReference type="SUPFAM" id="SSF54211">
    <property type="entry name" value="Ribosomal protein S5 domain 2-like"/>
    <property type="match status" value="1"/>
</dbReference>
<keyword evidence="10 13" id="KW-0799">Topoisomerase</keyword>
<sequence>MNEPTNESQYDSSNIKVLKGLEAVRKRPGMYIGDVGDGTGLHHMVFEVVDNSIDEALAGFCDHVTVTILEDGSVSVTDNGRGIPVDTHPEEGRSTAEVVMTVLHAGGKFDDDKISGGLHGVGVSVVNALSDHLWLTICRDGHEYQQEYALGEPQYPLKEVGPSDKRGTTVRFMPSPQIFKLTEFHYDVLARRLRELAFLNSGVRIELRDERGEGRHDTFVYEGGIRSFVQHLAQLKTALHPNVISLFAQQDKISVEVAVQWTDSYNEAMFCFTNNIPQRDGGTHLTGFRIALTRALTGYIEKEGLAKNAKVALSGDDMREGMIAVLSVKVPGPQFSSQTKDKLVSSEVKTVVEQAVYEKLSEFLLEHPNEARAIASKVVDAARAREAARKAREMTRRKGALDIAGLPGKLADCQEKDPALCELFLVEGDSAGGSAKQGRNRKTQAVLPLKGKILNVEKARFDKMLSSAEVGTLITALGTGIGKEDYNPDKLRYHRIVIMTDADVDGSHIRTLLLTFFYRQMPELIERGHVYIGLPPLYKLKQGKQELYLKDDAALNAYLISNAVDNAELVADPAAPPITGEALEKLLRDYQTALDQIERLGHRFDTSVLSALLEHSPITPELWTDALAMQVWLDGIAARLAASGLGKPRYRLSLRSAQGEQPAAIEVVREQHGLSHTLLLPQPFFAGAEFRPILHVSQQLAGLIQAEAVARRGNASRGVIRFADVRSWLLDEAKKGRTIQRFKGLGEMNPEQLWETTVNPETRRMLQVGVEDAFAADQMFSMLMGEAVEPRRDFIEANALKVANLDI</sequence>
<dbReference type="InterPro" id="IPR013760">
    <property type="entry name" value="Topo_IIA-like_dom_sf"/>
</dbReference>
<dbReference type="HAMAP" id="MF_01898">
    <property type="entry name" value="GyrB"/>
    <property type="match status" value="1"/>
</dbReference>
<evidence type="ECO:0000256" key="1">
    <source>
        <dbReference type="ARBA" id="ARBA00000185"/>
    </source>
</evidence>
<dbReference type="Pfam" id="PF21249">
    <property type="entry name" value="GyrB_hook"/>
    <property type="match status" value="1"/>
</dbReference>
<keyword evidence="12 13" id="KW-0413">Isomerase</keyword>
<dbReference type="InterPro" id="IPR001241">
    <property type="entry name" value="Topo_IIA"/>
</dbReference>
<dbReference type="InterPro" id="IPR020568">
    <property type="entry name" value="Ribosomal_Su5_D2-typ_SF"/>
</dbReference>
<evidence type="ECO:0000256" key="4">
    <source>
        <dbReference type="ARBA" id="ARBA00019166"/>
    </source>
</evidence>
<evidence type="ECO:0000256" key="8">
    <source>
        <dbReference type="ARBA" id="ARBA00022840"/>
    </source>
</evidence>
<keyword evidence="7 13" id="KW-0547">Nucleotide-binding</keyword>
<dbReference type="PRINTS" id="PR01159">
    <property type="entry name" value="DNAGYRASEB"/>
</dbReference>
<evidence type="ECO:0000256" key="5">
    <source>
        <dbReference type="ARBA" id="ARBA00022490"/>
    </source>
</evidence>
<gene>
    <name evidence="13 15" type="primary">gyrB</name>
    <name evidence="15" type="ORF">ISP25_13330</name>
</gene>
<feature type="binding site" evidence="13">
    <location>
        <position position="501"/>
    </location>
    <ligand>
        <name>Mg(2+)</name>
        <dbReference type="ChEBI" id="CHEBI:18420"/>
        <label>1</label>
        <note>catalytic</note>
    </ligand>
</feature>
<keyword evidence="8 13" id="KW-0067">ATP-binding</keyword>
<evidence type="ECO:0000256" key="7">
    <source>
        <dbReference type="ARBA" id="ARBA00022741"/>
    </source>
</evidence>
<keyword evidence="9 13" id="KW-0460">Magnesium</keyword>
<dbReference type="InterPro" id="IPR018522">
    <property type="entry name" value="TopoIIA_CS"/>
</dbReference>
<dbReference type="PANTHER" id="PTHR45866:SF1">
    <property type="entry name" value="DNA GYRASE SUBUNIT B, MITOCHONDRIAL"/>
    <property type="match status" value="1"/>
</dbReference>
<dbReference type="InterPro" id="IPR000565">
    <property type="entry name" value="Topo_IIA_B"/>
</dbReference>
<dbReference type="NCBIfam" id="NF011501">
    <property type="entry name" value="PRK14939.1"/>
    <property type="match status" value="1"/>
</dbReference>
<evidence type="ECO:0000313" key="15">
    <source>
        <dbReference type="EMBL" id="MFK2878056.1"/>
    </source>
</evidence>
<dbReference type="NCBIfam" id="TIGR01059">
    <property type="entry name" value="gyrB"/>
    <property type="match status" value="1"/>
</dbReference>
<dbReference type="InterPro" id="IPR014721">
    <property type="entry name" value="Ribsml_uS5_D2-typ_fold_subgr"/>
</dbReference>
<dbReference type="Pfam" id="PF00986">
    <property type="entry name" value="DNA_gyraseB_C"/>
    <property type="match status" value="1"/>
</dbReference>
<dbReference type="EC" id="5.6.2.2" evidence="3 13"/>
<dbReference type="EMBL" id="JADIKK010000008">
    <property type="protein sequence ID" value="MFK2878056.1"/>
    <property type="molecule type" value="Genomic_DNA"/>
</dbReference>
<evidence type="ECO:0000259" key="14">
    <source>
        <dbReference type="PROSITE" id="PS50880"/>
    </source>
</evidence>
<comment type="miscellaneous">
    <text evidence="13">Few gyrases are as efficient as E.coli at forming negative supercoils. Not all organisms have 2 type II topoisomerases; in organisms with a single type II topoisomerase this enzyme also has to decatenate newly replicated chromosomes.</text>
</comment>
<dbReference type="SUPFAM" id="SSF56719">
    <property type="entry name" value="Type II DNA topoisomerase"/>
    <property type="match status" value="1"/>
</dbReference>
<dbReference type="InterPro" id="IPR034160">
    <property type="entry name" value="TOPRIM_GyrB"/>
</dbReference>
<accession>A0ABW8JAA4</accession>
<proteinExistence type="inferred from homology"/>
<comment type="caution">
    <text evidence="15">The sequence shown here is derived from an EMBL/GenBank/DDBJ whole genome shotgun (WGS) entry which is preliminary data.</text>
</comment>
<dbReference type="InterPro" id="IPR036890">
    <property type="entry name" value="HATPase_C_sf"/>
</dbReference>
<dbReference type="RefSeq" id="WP_192159098.1">
    <property type="nucleotide sequence ID" value="NZ_JADIKK010000008.1"/>
</dbReference>
<dbReference type="PRINTS" id="PR00418">
    <property type="entry name" value="TPI2FAMILY"/>
</dbReference>
<feature type="binding site" evidence="13">
    <location>
        <position position="427"/>
    </location>
    <ligand>
        <name>Mg(2+)</name>
        <dbReference type="ChEBI" id="CHEBI:18420"/>
        <label>1</label>
        <note>catalytic</note>
    </ligand>
</feature>
<dbReference type="SMART" id="SM00433">
    <property type="entry name" value="TOP2c"/>
    <property type="match status" value="1"/>
</dbReference>
<dbReference type="Gene3D" id="3.40.50.670">
    <property type="match status" value="2"/>
</dbReference>
<dbReference type="InterPro" id="IPR041423">
    <property type="entry name" value="GyrB_insert"/>
</dbReference>
<dbReference type="PROSITE" id="PS00177">
    <property type="entry name" value="TOPOISOMERASE_II"/>
    <property type="match status" value="1"/>
</dbReference>
<dbReference type="CDD" id="cd03366">
    <property type="entry name" value="TOPRIM_TopoIIA_GyrB"/>
    <property type="match status" value="1"/>
</dbReference>
<evidence type="ECO:0000256" key="2">
    <source>
        <dbReference type="ARBA" id="ARBA00010708"/>
    </source>
</evidence>
<comment type="cofactor">
    <cofactor evidence="13">
        <name>Mg(2+)</name>
        <dbReference type="ChEBI" id="CHEBI:18420"/>
    </cofactor>
    <cofactor evidence="13">
        <name>Mn(2+)</name>
        <dbReference type="ChEBI" id="CHEBI:29035"/>
    </cofactor>
    <cofactor evidence="13">
        <name>Ca(2+)</name>
        <dbReference type="ChEBI" id="CHEBI:29108"/>
    </cofactor>
    <text evidence="13">Binds two Mg(2+) per subunit. The magnesium ions form salt bridges with both the protein and the DNA. Can also accept other divalent metal cations, such as Mn(2+) or Ca(2+).</text>
</comment>
<dbReference type="InterPro" id="IPR002288">
    <property type="entry name" value="DNA_gyrase_B_C"/>
</dbReference>
<dbReference type="Gene3D" id="3.30.565.10">
    <property type="entry name" value="Histidine kinase-like ATPase, C-terminal domain"/>
    <property type="match status" value="1"/>
</dbReference>
<feature type="binding site" evidence="13">
    <location>
        <position position="501"/>
    </location>
    <ligand>
        <name>Mg(2+)</name>
        <dbReference type="ChEBI" id="CHEBI:18420"/>
        <label>2</label>
    </ligand>
</feature>
<name>A0ABW8JAA4_9GAMM</name>
<organism evidence="15 16">
    <name type="scientific">Rhodanobacter hydrolyticus</name>
    <dbReference type="NCBI Taxonomy" id="2250595"/>
    <lineage>
        <taxon>Bacteria</taxon>
        <taxon>Pseudomonadati</taxon>
        <taxon>Pseudomonadota</taxon>
        <taxon>Gammaproteobacteria</taxon>
        <taxon>Lysobacterales</taxon>
        <taxon>Rhodanobacteraceae</taxon>
        <taxon>Rhodanobacter</taxon>
    </lineage>
</organism>
<evidence type="ECO:0000256" key="13">
    <source>
        <dbReference type="HAMAP-Rule" id="MF_01898"/>
    </source>
</evidence>
<feature type="binding site" evidence="13">
    <location>
        <position position="503"/>
    </location>
    <ligand>
        <name>Mg(2+)</name>
        <dbReference type="ChEBI" id="CHEBI:18420"/>
        <label>2</label>
    </ligand>
</feature>
<evidence type="ECO:0000256" key="3">
    <source>
        <dbReference type="ARBA" id="ARBA00012895"/>
    </source>
</evidence>
<feature type="domain" description="Toprim" evidence="14">
    <location>
        <begin position="421"/>
        <end position="536"/>
    </location>
</feature>
<comment type="function">
    <text evidence="13">A type II topoisomerase that negatively supercoils closed circular double-stranded (ds) DNA in an ATP-dependent manner to modulate DNA topology and maintain chromosomes in an underwound state. Negative supercoiling favors strand separation, and DNA replication, transcription, recombination and repair, all of which involve strand separation. Also able to catalyze the interconversion of other topological isomers of dsDNA rings, including catenanes and knotted rings. Type II topoisomerases break and join 2 DNA strands simultaneously in an ATP-dependent manner.</text>
</comment>
<dbReference type="Pfam" id="PF18053">
    <property type="entry name" value="GyrB_insert"/>
    <property type="match status" value="1"/>
</dbReference>
<dbReference type="Pfam" id="PF00204">
    <property type="entry name" value="DNA_gyraseB"/>
    <property type="match status" value="1"/>
</dbReference>
<dbReference type="Proteomes" id="UP001620339">
    <property type="component" value="Unassembled WGS sequence"/>
</dbReference>
<feature type="site" description="Interaction with DNA" evidence="13">
    <location>
        <position position="455"/>
    </location>
</feature>
<dbReference type="Pfam" id="PF01751">
    <property type="entry name" value="Toprim"/>
    <property type="match status" value="1"/>
</dbReference>
<keyword evidence="6 13" id="KW-0479">Metal-binding</keyword>
<dbReference type="CDD" id="cd00822">
    <property type="entry name" value="TopoII_Trans_DNA_gyrase"/>
    <property type="match status" value="1"/>
</dbReference>